<name>A0A841UXM8_MICAE</name>
<dbReference type="EMBL" id="JACEGC010000049">
    <property type="protein sequence ID" value="MBC1195871.1"/>
    <property type="molecule type" value="Genomic_DNA"/>
</dbReference>
<protein>
    <submittedName>
        <fullName evidence="3">PEP-CTERM sorting domain-containing protein</fullName>
    </submittedName>
</protein>
<proteinExistence type="predicted"/>
<dbReference type="Pfam" id="PF07589">
    <property type="entry name" value="PEP-CTERM"/>
    <property type="match status" value="1"/>
</dbReference>
<evidence type="ECO:0000313" key="4">
    <source>
        <dbReference type="Proteomes" id="UP000525432"/>
    </source>
</evidence>
<sequence>MTNQLLKALCLPAVTCAVFSAIPAHAAIFTATYTDTVAAVDVLPLVDNVNVGDTAVITYQLDNGGTSLFNQTWNATDIVSVTFNFGNGAHVTTFNPNGVGGDGLDSTTGSFVTNASGQLTAVPSDWNDVSNVNVVSTNSTQTPTQWFVNGFNGVYYTDDFGKEVNLTNVAGNIVAANWTIQPAQTQTTPEPGTVLGLLAVGSLGLLARKRQ</sequence>
<dbReference type="NCBIfam" id="TIGR02595">
    <property type="entry name" value="PEP_CTERM"/>
    <property type="match status" value="1"/>
</dbReference>
<dbReference type="Proteomes" id="UP000525432">
    <property type="component" value="Unassembled WGS sequence"/>
</dbReference>
<feature type="chain" id="PRO_5032510287" evidence="1">
    <location>
        <begin position="27"/>
        <end position="211"/>
    </location>
</feature>
<feature type="domain" description="Ice-binding protein C-terminal" evidence="2">
    <location>
        <begin position="187"/>
        <end position="210"/>
    </location>
</feature>
<accession>A0A841UXM8</accession>
<reference evidence="3 4" key="1">
    <citation type="submission" date="2020-07" db="EMBL/GenBank/DDBJ databases">
        <title>Genomes of two Microcystis aeruginosa (Cyanobacteria) strains from Florida (USA) with disparate toxicogenic potential.</title>
        <authorList>
            <person name="Lefler F.W."/>
            <person name="Barbosa M."/>
            <person name="Berthold D.E."/>
            <person name="Laughinghouse H.D. IV."/>
        </authorList>
    </citation>
    <scope>NUCLEOTIDE SEQUENCE [LARGE SCALE GENOMIC DNA]</scope>
    <source>
        <strain evidence="3 4">BLCCF158</strain>
    </source>
</reference>
<organism evidence="3 4">
    <name type="scientific">Microcystis aeruginosa BLCC-F158</name>
    <dbReference type="NCBI Taxonomy" id="2755316"/>
    <lineage>
        <taxon>Bacteria</taxon>
        <taxon>Bacillati</taxon>
        <taxon>Cyanobacteriota</taxon>
        <taxon>Cyanophyceae</taxon>
        <taxon>Oscillatoriophycideae</taxon>
        <taxon>Chroococcales</taxon>
        <taxon>Microcystaceae</taxon>
        <taxon>Microcystis</taxon>
    </lineage>
</organism>
<dbReference type="AlphaFoldDB" id="A0A841UXM8"/>
<evidence type="ECO:0000256" key="1">
    <source>
        <dbReference type="SAM" id="SignalP"/>
    </source>
</evidence>
<gene>
    <name evidence="3" type="ORF">H0901_11515</name>
</gene>
<evidence type="ECO:0000259" key="2">
    <source>
        <dbReference type="Pfam" id="PF07589"/>
    </source>
</evidence>
<keyword evidence="1" id="KW-0732">Signal</keyword>
<dbReference type="InterPro" id="IPR013424">
    <property type="entry name" value="Ice-binding_C"/>
</dbReference>
<feature type="signal peptide" evidence="1">
    <location>
        <begin position="1"/>
        <end position="26"/>
    </location>
</feature>
<evidence type="ECO:0000313" key="3">
    <source>
        <dbReference type="EMBL" id="MBC1195871.1"/>
    </source>
</evidence>
<dbReference type="RefSeq" id="WP_185239768.1">
    <property type="nucleotide sequence ID" value="NZ_JACEGC010000049.1"/>
</dbReference>
<comment type="caution">
    <text evidence="3">The sequence shown here is derived from an EMBL/GenBank/DDBJ whole genome shotgun (WGS) entry which is preliminary data.</text>
</comment>